<dbReference type="Pfam" id="PF02458">
    <property type="entry name" value="Transferase"/>
    <property type="match status" value="1"/>
</dbReference>
<dbReference type="Proteomes" id="UP000091857">
    <property type="component" value="Chromosome 12"/>
</dbReference>
<gene>
    <name evidence="2" type="ORF">MANES_12G001800v8</name>
</gene>
<evidence type="ECO:0008006" key="4">
    <source>
        <dbReference type="Google" id="ProtNLM"/>
    </source>
</evidence>
<sequence length="449" mass="50122">MGTLYEKPHSDLPQDLKISIQDSFLLFPSQQTQRKSIFLSNIDQVLNFDVQTLHFFPCHKDFPPHVVADKLKNSLEKLLVTYDFLAGRLEMNPETGRLEIDCNGGGAGFAVASSECSLDEVGDLVYPNPAFGKLILNTMDILDKDDQPLCIFQVTSFSCGGFAIGTSTNHVTFDGISFKTFLENLAAVAAGKPLAIIPCMDRELLAARSPPRVTFPHPELLKLNTPLGQAEPNAPVFDLSKEELDFNIFKLTSTDISHLKEKAKSTHNTRVSGFNVVTAHIWRCKALSYEEIGQAMERVSTILYAVNIRPRLAPPLPAAYAGNAVLTAYASAKCKELEEGPISRLVEMVGEGAKRMSDEYARSVIDWGEINRGFPHGEFLISSWWKLGFEEVEYPWGCPRYSCPLVYHRKDIILLFPDIVDKNGVNVLVALPSKQMEKFEILFRKFLSL</sequence>
<evidence type="ECO:0000313" key="2">
    <source>
        <dbReference type="EMBL" id="OAY34198.1"/>
    </source>
</evidence>
<dbReference type="AlphaFoldDB" id="A0A2C9UTF0"/>
<name>A0A2C9UTF0_MANES</name>
<dbReference type="GO" id="GO:0016747">
    <property type="term" value="F:acyltransferase activity, transferring groups other than amino-acyl groups"/>
    <property type="evidence" value="ECO:0000318"/>
    <property type="project" value="GO_Central"/>
</dbReference>
<dbReference type="PANTHER" id="PTHR31642:SF189">
    <property type="entry name" value="ACYLTRANSFERASE GLAUCE"/>
    <property type="match status" value="1"/>
</dbReference>
<accession>A0A2C9UTF0</accession>
<dbReference type="OrthoDB" id="671439at2759"/>
<dbReference type="STRING" id="3983.A0A2C9UTF0"/>
<dbReference type="EMBL" id="CM004398">
    <property type="protein sequence ID" value="OAY34198.1"/>
    <property type="molecule type" value="Genomic_DNA"/>
</dbReference>
<proteinExistence type="inferred from homology"/>
<evidence type="ECO:0000256" key="1">
    <source>
        <dbReference type="ARBA" id="ARBA00009861"/>
    </source>
</evidence>
<reference evidence="3" key="1">
    <citation type="journal article" date="2016" name="Nat. Biotechnol.">
        <title>Sequencing wild and cultivated cassava and related species reveals extensive interspecific hybridization and genetic diversity.</title>
        <authorList>
            <person name="Bredeson J.V."/>
            <person name="Lyons J.B."/>
            <person name="Prochnik S.E."/>
            <person name="Wu G.A."/>
            <person name="Ha C.M."/>
            <person name="Edsinger-Gonzales E."/>
            <person name="Grimwood J."/>
            <person name="Schmutz J."/>
            <person name="Rabbi I.Y."/>
            <person name="Egesi C."/>
            <person name="Nauluvula P."/>
            <person name="Lebot V."/>
            <person name="Ndunguru J."/>
            <person name="Mkamilo G."/>
            <person name="Bart R.S."/>
            <person name="Setter T.L."/>
            <person name="Gleadow R.M."/>
            <person name="Kulakow P."/>
            <person name="Ferguson M.E."/>
            <person name="Rounsley S."/>
            <person name="Rokhsar D.S."/>
        </authorList>
    </citation>
    <scope>NUCLEOTIDE SEQUENCE [LARGE SCALE GENOMIC DNA]</scope>
    <source>
        <strain evidence="3">cv. AM560-2</strain>
    </source>
</reference>
<dbReference type="PANTHER" id="PTHR31642">
    <property type="entry name" value="TRICHOTHECENE 3-O-ACETYLTRANSFERASE"/>
    <property type="match status" value="1"/>
</dbReference>
<comment type="caution">
    <text evidence="2">The sequence shown here is derived from an EMBL/GenBank/DDBJ whole genome shotgun (WGS) entry which is preliminary data.</text>
</comment>
<evidence type="ECO:0000313" key="3">
    <source>
        <dbReference type="Proteomes" id="UP000091857"/>
    </source>
</evidence>
<protein>
    <recommendedName>
        <fullName evidence="4">Omega-hydroxypalmitate O-feruloyl transferase</fullName>
    </recommendedName>
</protein>
<keyword evidence="3" id="KW-1185">Reference proteome</keyword>
<dbReference type="InterPro" id="IPR023213">
    <property type="entry name" value="CAT-like_dom_sf"/>
</dbReference>
<dbReference type="InterPro" id="IPR050317">
    <property type="entry name" value="Plant_Fungal_Acyltransferase"/>
</dbReference>
<dbReference type="OMA" id="AIDWGEI"/>
<dbReference type="Gene3D" id="3.30.559.10">
    <property type="entry name" value="Chloramphenicol acetyltransferase-like domain"/>
    <property type="match status" value="2"/>
</dbReference>
<dbReference type="Gramene" id="Manes.12G001800.1.v8.1">
    <property type="protein sequence ID" value="Manes.12G001800.1.v8.1.CDS"/>
    <property type="gene ID" value="Manes.12G001800.v8.1"/>
</dbReference>
<organism evidence="2 3">
    <name type="scientific">Manihot esculenta</name>
    <name type="common">Cassava</name>
    <name type="synonym">Jatropha manihot</name>
    <dbReference type="NCBI Taxonomy" id="3983"/>
    <lineage>
        <taxon>Eukaryota</taxon>
        <taxon>Viridiplantae</taxon>
        <taxon>Streptophyta</taxon>
        <taxon>Embryophyta</taxon>
        <taxon>Tracheophyta</taxon>
        <taxon>Spermatophyta</taxon>
        <taxon>Magnoliopsida</taxon>
        <taxon>eudicotyledons</taxon>
        <taxon>Gunneridae</taxon>
        <taxon>Pentapetalae</taxon>
        <taxon>rosids</taxon>
        <taxon>fabids</taxon>
        <taxon>Malpighiales</taxon>
        <taxon>Euphorbiaceae</taxon>
        <taxon>Crotonoideae</taxon>
        <taxon>Manihoteae</taxon>
        <taxon>Manihot</taxon>
    </lineage>
</organism>
<comment type="similarity">
    <text evidence="1">Belongs to the plant acyltransferase family.</text>
</comment>